<name>N2AY55_9FIRM</name>
<organism evidence="1 2">
    <name type="scientific">Eubacterium plexicaudatum ASF492</name>
    <dbReference type="NCBI Taxonomy" id="1235802"/>
    <lineage>
        <taxon>Bacteria</taxon>
        <taxon>Bacillati</taxon>
        <taxon>Bacillota</taxon>
        <taxon>Clostridia</taxon>
        <taxon>Eubacteriales</taxon>
        <taxon>Eubacteriaceae</taxon>
        <taxon>Eubacterium</taxon>
    </lineage>
</organism>
<accession>N2AY55</accession>
<protein>
    <submittedName>
        <fullName evidence="1">Uncharacterized protein</fullName>
    </submittedName>
</protein>
<reference evidence="1 2" key="1">
    <citation type="journal article" date="2014" name="Genome Announc.">
        <title>Draft genome sequences of the altered schaedler flora, a defined bacterial community from gnotobiotic mice.</title>
        <authorList>
            <person name="Wannemuehler M.J."/>
            <person name="Overstreet A.M."/>
            <person name="Ward D.V."/>
            <person name="Phillips G.J."/>
        </authorList>
    </citation>
    <scope>NUCLEOTIDE SEQUENCE [LARGE SCALE GENOMIC DNA]</scope>
    <source>
        <strain evidence="1 2">ASF492</strain>
    </source>
</reference>
<dbReference type="AlphaFoldDB" id="N2AY55"/>
<dbReference type="PATRIC" id="fig|1235802.3.peg.1215"/>
<dbReference type="Proteomes" id="UP000012589">
    <property type="component" value="Unassembled WGS sequence"/>
</dbReference>
<dbReference type="STRING" id="1235802.C823_01133"/>
<dbReference type="HOGENOM" id="CLU_952305_0_0_9"/>
<proteinExistence type="predicted"/>
<comment type="caution">
    <text evidence="1">The sequence shown here is derived from an EMBL/GenBank/DDBJ whole genome shotgun (WGS) entry which is preliminary data.</text>
</comment>
<keyword evidence="2" id="KW-1185">Reference proteome</keyword>
<evidence type="ECO:0000313" key="1">
    <source>
        <dbReference type="EMBL" id="EMZ34217.1"/>
    </source>
</evidence>
<evidence type="ECO:0000313" key="2">
    <source>
        <dbReference type="Proteomes" id="UP000012589"/>
    </source>
</evidence>
<sequence length="292" mass="34855">MQINWESFATYNHDIRGIRFKFEDLCRQLFANENLSGNKQFRYLHANPNNHELETEPIYDETNKRWIGFQAKFFDQDVQLVTDTAVLDLIRNKYPYLGLYYFGNHTIQQEWFTTHTSYMLDELGERYNRDFNVGTVFSDELSLFIHDRRAAEYLNAKKTVLLDEISELLYRSSKRDYLRKLEEVVSALPDVNIETLYHSIEWNSTVRLAVATFLDNFGEEHKKLEAERDRQYILSCDSEKERKEREEALKEYHKLGSKIRDIDILINLPNRIEISEREKQLLYGDILTILQL</sequence>
<gene>
    <name evidence="1" type="ORF">C823_01133</name>
</gene>
<dbReference type="EMBL" id="AQFT01000037">
    <property type="protein sequence ID" value="EMZ34217.1"/>
    <property type="molecule type" value="Genomic_DNA"/>
</dbReference>